<name>A0A4Y9XTM1_9AGAM</name>
<proteinExistence type="predicted"/>
<feature type="region of interest" description="Disordered" evidence="1">
    <location>
        <begin position="1"/>
        <end position="45"/>
    </location>
</feature>
<dbReference type="AlphaFoldDB" id="A0A4Y9XTM1"/>
<evidence type="ECO:0000256" key="1">
    <source>
        <dbReference type="SAM" id="MobiDB-lite"/>
    </source>
</evidence>
<gene>
    <name evidence="2" type="ORF">EVG20_g10256</name>
</gene>
<sequence length="90" mass="9688">MAAVSNPFSRSAGDCPERTQLSRGEQPGLRTDHEARPSGSATLYTDPGLSAIKAVAMTGEWQACFPPRKQHCNPDQHQDLAKSAHRSALS</sequence>
<reference evidence="2 3" key="1">
    <citation type="submission" date="2019-02" db="EMBL/GenBank/DDBJ databases">
        <title>Genome sequencing of the rare red list fungi Dentipellis fragilis.</title>
        <authorList>
            <person name="Buettner E."/>
            <person name="Kellner H."/>
        </authorList>
    </citation>
    <scope>NUCLEOTIDE SEQUENCE [LARGE SCALE GENOMIC DNA]</scope>
    <source>
        <strain evidence="2 3">DSM 105465</strain>
    </source>
</reference>
<organism evidence="2 3">
    <name type="scientific">Dentipellis fragilis</name>
    <dbReference type="NCBI Taxonomy" id="205917"/>
    <lineage>
        <taxon>Eukaryota</taxon>
        <taxon>Fungi</taxon>
        <taxon>Dikarya</taxon>
        <taxon>Basidiomycota</taxon>
        <taxon>Agaricomycotina</taxon>
        <taxon>Agaricomycetes</taxon>
        <taxon>Russulales</taxon>
        <taxon>Hericiaceae</taxon>
        <taxon>Dentipellis</taxon>
    </lineage>
</organism>
<dbReference type="Proteomes" id="UP000298327">
    <property type="component" value="Unassembled WGS sequence"/>
</dbReference>
<comment type="caution">
    <text evidence="2">The sequence shown here is derived from an EMBL/GenBank/DDBJ whole genome shotgun (WGS) entry which is preliminary data.</text>
</comment>
<keyword evidence="3" id="KW-1185">Reference proteome</keyword>
<evidence type="ECO:0000313" key="3">
    <source>
        <dbReference type="Proteomes" id="UP000298327"/>
    </source>
</evidence>
<accession>A0A4Y9XTM1</accession>
<feature type="region of interest" description="Disordered" evidence="1">
    <location>
        <begin position="67"/>
        <end position="90"/>
    </location>
</feature>
<dbReference type="EMBL" id="SEOQ01001198">
    <property type="protein sequence ID" value="TFY53122.1"/>
    <property type="molecule type" value="Genomic_DNA"/>
</dbReference>
<evidence type="ECO:0000313" key="2">
    <source>
        <dbReference type="EMBL" id="TFY53122.1"/>
    </source>
</evidence>
<protein>
    <submittedName>
        <fullName evidence="2">Uncharacterized protein</fullName>
    </submittedName>
</protein>
<feature type="compositionally biased region" description="Basic and acidic residues" evidence="1">
    <location>
        <begin position="72"/>
        <end position="82"/>
    </location>
</feature>